<proteinExistence type="predicted"/>
<evidence type="ECO:0000313" key="2">
    <source>
        <dbReference type="Proteomes" id="UP000475117"/>
    </source>
</evidence>
<dbReference type="AlphaFoldDB" id="A0A6B3L5U2"/>
<name>A0A6B3L5U2_9BACT</name>
<keyword evidence="2" id="KW-1185">Reference proteome</keyword>
<sequence>MSYQFYQILHMVGLIVFLLGLGGAIAAAKDAFKPYAILHGAGLFVMVVAGFGMQAKGDLGFPVWLIAKLVIWMVLGGMLVMAKRDALPRPAIWAVVIVLGAVAAVLGVTKGAGLV</sequence>
<gene>
    <name evidence="1" type="ORF">G3M56_004920</name>
</gene>
<protein>
    <recommendedName>
        <fullName evidence="3">Invasion protein</fullName>
    </recommendedName>
</protein>
<reference evidence="1 2" key="1">
    <citation type="submission" date="2020-12" db="EMBL/GenBank/DDBJ databases">
        <title>Sulforoseuscoccus oceanibium gen. nov., sp. nov., a representative of the phylum Verrucomicrobia with special cytoplasmic membrane, and proposal of Sulforoseuscoccusaceae fam. nov.</title>
        <authorList>
            <person name="Xi F."/>
        </authorList>
    </citation>
    <scope>NUCLEOTIDE SEQUENCE [LARGE SCALE GENOMIC DNA]</scope>
    <source>
        <strain evidence="1 2">T37</strain>
    </source>
</reference>
<dbReference type="RefSeq" id="WP_164364072.1">
    <property type="nucleotide sequence ID" value="NZ_CP066776.1"/>
</dbReference>
<dbReference type="EMBL" id="CP066776">
    <property type="protein sequence ID" value="QQL45925.1"/>
    <property type="molecule type" value="Genomic_DNA"/>
</dbReference>
<evidence type="ECO:0000313" key="1">
    <source>
        <dbReference type="EMBL" id="QQL45925.1"/>
    </source>
</evidence>
<evidence type="ECO:0008006" key="3">
    <source>
        <dbReference type="Google" id="ProtNLM"/>
    </source>
</evidence>
<accession>A0A6B3L5U2</accession>
<dbReference type="KEGG" id="soa:G3M56_004920"/>
<organism evidence="1 2">
    <name type="scientific">Sulfuriroseicoccus oceanibius</name>
    <dbReference type="NCBI Taxonomy" id="2707525"/>
    <lineage>
        <taxon>Bacteria</taxon>
        <taxon>Pseudomonadati</taxon>
        <taxon>Verrucomicrobiota</taxon>
        <taxon>Verrucomicrobiia</taxon>
        <taxon>Verrucomicrobiales</taxon>
        <taxon>Verrucomicrobiaceae</taxon>
        <taxon>Sulfuriroseicoccus</taxon>
    </lineage>
</organism>
<dbReference type="Proteomes" id="UP000475117">
    <property type="component" value="Chromosome"/>
</dbReference>